<proteinExistence type="predicted"/>
<dbReference type="EMBL" id="JADEWL010000153">
    <property type="protein sequence ID" value="MBE9216292.1"/>
    <property type="molecule type" value="Genomic_DNA"/>
</dbReference>
<comment type="caution">
    <text evidence="1">The sequence shown here is derived from an EMBL/GenBank/DDBJ whole genome shotgun (WGS) entry which is preliminary data.</text>
</comment>
<keyword evidence="2" id="KW-1185">Reference proteome</keyword>
<evidence type="ECO:0000313" key="1">
    <source>
        <dbReference type="EMBL" id="MBE9216292.1"/>
    </source>
</evidence>
<protein>
    <submittedName>
        <fullName evidence="1">Uncharacterized protein</fullName>
    </submittedName>
</protein>
<reference evidence="1" key="1">
    <citation type="submission" date="2020-10" db="EMBL/GenBank/DDBJ databases">
        <authorList>
            <person name="Castelo-Branco R."/>
            <person name="Eusebio N."/>
            <person name="Adriana R."/>
            <person name="Vieira A."/>
            <person name="Brugerolle De Fraissinette N."/>
            <person name="Rezende De Castro R."/>
            <person name="Schneider M.P."/>
            <person name="Vasconcelos V."/>
            <person name="Leao P.N."/>
        </authorList>
    </citation>
    <scope>NUCLEOTIDE SEQUENCE</scope>
    <source>
        <strain evidence="1">LEGE 06105</strain>
    </source>
</reference>
<sequence>MTFSGNPNLYKHHSPEQQIYQHLFELVQLESANETIERFRDLFIEGTNYPHKEISSALEEIAVSKTTEREFYLFLNRCCHILINRWYMQPQMHYAIYQLISIFNNPSSRRRVMTSRNKSIRRLQVLVKGFIKSEQYSTLQRLAQVINQTTNSESNDKNQPLITLIRRYPYLYEHCLLNEDATIEHQWIVKQIQAQSQRKFEIDLSQYVTYQVRLAQIAVNNSSLSGTNRIIHPVNNPTLLSDTQVNIALKSFLGKVEGENTYKDLAHNFLHYSSQATCFLAFKDDLYEYLISGIDWEYGKRQFHQRLYSQLQNTLPQADFQKVNDFLLVRTCQKLLNFLIVETSSSPQHFTFIDLITNQGSICVIGLLLKITLICRKIKPYLAKRFAILFNHYESANASSLDWLIESLEELNIALSIHFGNIDLSYFK</sequence>
<dbReference type="RefSeq" id="WP_193924777.1">
    <property type="nucleotide sequence ID" value="NZ_JADEWL010000153.1"/>
</dbReference>
<name>A0A8J7K4H7_9CYAN</name>
<accession>A0A8J7K4H7</accession>
<gene>
    <name evidence="1" type="ORF">IQ247_27130</name>
</gene>
<dbReference type="Proteomes" id="UP000620559">
    <property type="component" value="Unassembled WGS sequence"/>
</dbReference>
<evidence type="ECO:0000313" key="2">
    <source>
        <dbReference type="Proteomes" id="UP000620559"/>
    </source>
</evidence>
<organism evidence="1 2">
    <name type="scientific">Plectonema cf. radiosum LEGE 06105</name>
    <dbReference type="NCBI Taxonomy" id="945769"/>
    <lineage>
        <taxon>Bacteria</taxon>
        <taxon>Bacillati</taxon>
        <taxon>Cyanobacteriota</taxon>
        <taxon>Cyanophyceae</taxon>
        <taxon>Oscillatoriophycideae</taxon>
        <taxon>Oscillatoriales</taxon>
        <taxon>Microcoleaceae</taxon>
        <taxon>Plectonema</taxon>
    </lineage>
</organism>
<dbReference type="AlphaFoldDB" id="A0A8J7K4H7"/>